<evidence type="ECO:0000313" key="2">
    <source>
        <dbReference type="Proteomes" id="UP000824782"/>
    </source>
</evidence>
<organism evidence="1 2">
    <name type="scientific">Engystomops pustulosus</name>
    <name type="common">Tungara frog</name>
    <name type="synonym">Physalaemus pustulosus</name>
    <dbReference type="NCBI Taxonomy" id="76066"/>
    <lineage>
        <taxon>Eukaryota</taxon>
        <taxon>Metazoa</taxon>
        <taxon>Chordata</taxon>
        <taxon>Craniata</taxon>
        <taxon>Vertebrata</taxon>
        <taxon>Euteleostomi</taxon>
        <taxon>Amphibia</taxon>
        <taxon>Batrachia</taxon>
        <taxon>Anura</taxon>
        <taxon>Neobatrachia</taxon>
        <taxon>Hyloidea</taxon>
        <taxon>Leptodactylidae</taxon>
        <taxon>Leiuperinae</taxon>
        <taxon>Engystomops</taxon>
    </lineage>
</organism>
<keyword evidence="2" id="KW-1185">Reference proteome</keyword>
<dbReference type="Proteomes" id="UP000824782">
    <property type="component" value="Unassembled WGS sequence"/>
</dbReference>
<dbReference type="AlphaFoldDB" id="A0AAV7D0Q3"/>
<gene>
    <name evidence="1" type="ORF">GDO81_006984</name>
</gene>
<comment type="caution">
    <text evidence="1">The sequence shown here is derived from an EMBL/GenBank/DDBJ whole genome shotgun (WGS) entry which is preliminary data.</text>
</comment>
<protein>
    <submittedName>
        <fullName evidence="1">Uncharacterized protein</fullName>
    </submittedName>
</protein>
<accession>A0AAV7D0Q3</accession>
<sequence>MLQNSRFKAISYFYPGHWCLKGIRAAVCRVALIGENCIICLHRKRWPPVKLASLLIQLKMCCSYRE</sequence>
<evidence type="ECO:0000313" key="1">
    <source>
        <dbReference type="EMBL" id="KAG8590949.1"/>
    </source>
</evidence>
<reference evidence="1" key="1">
    <citation type="thesis" date="2020" institute="ProQuest LLC" country="789 East Eisenhower Parkway, Ann Arbor, MI, USA">
        <title>Comparative Genomics and Chromosome Evolution.</title>
        <authorList>
            <person name="Mudd A.B."/>
        </authorList>
    </citation>
    <scope>NUCLEOTIDE SEQUENCE</scope>
    <source>
        <strain evidence="1">237g6f4</strain>
        <tissue evidence="1">Blood</tissue>
    </source>
</reference>
<dbReference type="EMBL" id="WNYA01000002">
    <property type="protein sequence ID" value="KAG8590949.1"/>
    <property type="molecule type" value="Genomic_DNA"/>
</dbReference>
<name>A0AAV7D0Q3_ENGPU</name>
<proteinExistence type="predicted"/>